<dbReference type="FunFam" id="1.10.10.160:FF:000001">
    <property type="entry name" value="ATP-dependent DNA helicase"/>
    <property type="match status" value="1"/>
</dbReference>
<keyword evidence="2 10" id="KW-0547">Nucleotide-binding</keyword>
<dbReference type="InterPro" id="IPR005751">
    <property type="entry name" value="ATP-dep_DNA_helicase_PcrA"/>
</dbReference>
<dbReference type="CDD" id="cd18807">
    <property type="entry name" value="SF1_C_UvrD"/>
    <property type="match status" value="1"/>
</dbReference>
<dbReference type="GO" id="GO:0006260">
    <property type="term" value="P:DNA replication"/>
    <property type="evidence" value="ECO:0007669"/>
    <property type="project" value="InterPro"/>
</dbReference>
<dbReference type="SUPFAM" id="SSF52540">
    <property type="entry name" value="P-loop containing nucleoside triphosphate hydrolases"/>
    <property type="match status" value="1"/>
</dbReference>
<dbReference type="HOGENOM" id="CLU_004585_5_2_9"/>
<evidence type="ECO:0000256" key="3">
    <source>
        <dbReference type="ARBA" id="ARBA00022801"/>
    </source>
</evidence>
<dbReference type="GO" id="GO:0000725">
    <property type="term" value="P:recombinational repair"/>
    <property type="evidence" value="ECO:0007669"/>
    <property type="project" value="TreeGrafter"/>
</dbReference>
<dbReference type="Pfam" id="PF00580">
    <property type="entry name" value="UvrD-helicase"/>
    <property type="match status" value="1"/>
</dbReference>
<keyword evidence="15" id="KW-1185">Reference proteome</keyword>
<evidence type="ECO:0000256" key="6">
    <source>
        <dbReference type="ARBA" id="ARBA00023125"/>
    </source>
</evidence>
<dbReference type="GO" id="GO:0005524">
    <property type="term" value="F:ATP binding"/>
    <property type="evidence" value="ECO:0007669"/>
    <property type="project" value="UniProtKB-UniRule"/>
</dbReference>
<evidence type="ECO:0000313" key="15">
    <source>
        <dbReference type="Proteomes" id="UP000033695"/>
    </source>
</evidence>
<dbReference type="GO" id="GO:0009314">
    <property type="term" value="P:response to radiation"/>
    <property type="evidence" value="ECO:0007669"/>
    <property type="project" value="UniProtKB-ARBA"/>
</dbReference>
<feature type="domain" description="UvrD-like helicase C-terminal" evidence="13">
    <location>
        <begin position="288"/>
        <end position="567"/>
    </location>
</feature>
<dbReference type="InterPro" id="IPR027417">
    <property type="entry name" value="P-loop_NTPase"/>
</dbReference>
<dbReference type="GO" id="GO:0033202">
    <property type="term" value="C:DNA helicase complex"/>
    <property type="evidence" value="ECO:0007669"/>
    <property type="project" value="TreeGrafter"/>
</dbReference>
<dbReference type="STRING" id="1218508.JG29_12720"/>
<organism evidence="14 15">
    <name type="scientific">Bombilactobacillus mellis</name>
    <dbReference type="NCBI Taxonomy" id="1218508"/>
    <lineage>
        <taxon>Bacteria</taxon>
        <taxon>Bacillati</taxon>
        <taxon>Bacillota</taxon>
        <taxon>Bacilli</taxon>
        <taxon>Lactobacillales</taxon>
        <taxon>Lactobacillaceae</taxon>
        <taxon>Bombilactobacillus</taxon>
    </lineage>
</organism>
<accession>A0A0F4KR25</accession>
<comment type="catalytic activity">
    <reaction evidence="8">
        <text>Couples ATP hydrolysis with the unwinding of duplex DNA by translocating in the 3'-5' direction.</text>
        <dbReference type="EC" id="5.6.2.4"/>
    </reaction>
</comment>
<comment type="caution">
    <text evidence="14">The sequence shown here is derived from an EMBL/GenBank/DDBJ whole genome shotgun (WGS) entry which is preliminary data.</text>
</comment>
<dbReference type="GO" id="GO:0003677">
    <property type="term" value="F:DNA binding"/>
    <property type="evidence" value="ECO:0007669"/>
    <property type="project" value="UniProtKB-KW"/>
</dbReference>
<dbReference type="Pfam" id="PF13361">
    <property type="entry name" value="UvrD_C"/>
    <property type="match status" value="1"/>
</dbReference>
<dbReference type="InterPro" id="IPR014016">
    <property type="entry name" value="UvrD-like_ATP-bd"/>
</dbReference>
<gene>
    <name evidence="14" type="ORF">JG29_12720</name>
</gene>
<dbReference type="InterPro" id="IPR013986">
    <property type="entry name" value="DExx_box_DNA_helicase_dom_sf"/>
</dbReference>
<dbReference type="Pfam" id="PF21196">
    <property type="entry name" value="PcrA_UvrD_tudor"/>
    <property type="match status" value="1"/>
</dbReference>
<sequence>MAEIAILKGLNDQQKKATITTEGPLLVLAGAGSGKTRVLTHRIAYLIEEKQVMPWHILAITFTNKAAREMQARVDHLLEDQAAGIWVATFHSMCARILRREAEAIGYSKTFTITGTSEQLTLVKQILKRLKLDPKRNNPRAILGAISQAKNELQTPADYSQAAQTPFEQVVAQVYEQYQKSLFNNQSLDFDDLIMKTIELFEKNTDILGYYQDKFRYIHVDEYQDTNDAQYRLIYLLARQYQNLCVVGDGDQSIYGWRGANMENIMNFEKDYPQAQTILLEQNYRSTKNILQAANDVIGHNNYRKPKKLWTDNDSGAKITYYQASNEQSEALYVVDQIKKNCQQKGFHYTDFAILYRTNAQSRILEDRLLKANIPYKIVGGHKFYERKEVRDILAYLQLIANPQDSLSFERIVNAPKRGIGATSLTKLSQFAAQHNFSLLQAARQASAAPLTTRISHKLEEFAQMMDLLINHRGGQTLTELMTATLEQSHYQSELEKQNTLEAQTRLENIQELLTVTQQFDQEYLPEDEEADPLNDFLADIALISSEDTDNDDYDQVTLMTLHAAKGLEFPVVFLVGMEEGIFPLARSLNDPDELEEERRLAYVGITRAQTKLYLTNTFNRTLYGKTQSNLPSRFIEEISPDLLEKETPPEETSSWQYAKINYPFAQSQQTSPTRTRPAAAPKIAGKTTAGDVAWQIGDRIQHKNWGQGTVVKVNGQGEDAELDVAFKQEGIKRLLAEFAPIKKI</sequence>
<evidence type="ECO:0000256" key="8">
    <source>
        <dbReference type="ARBA" id="ARBA00034617"/>
    </source>
</evidence>
<dbReference type="EC" id="5.6.2.4" evidence="11"/>
<keyword evidence="6 11" id="KW-0238">DNA-binding</keyword>
<evidence type="ECO:0000313" key="14">
    <source>
        <dbReference type="EMBL" id="KJY48860.1"/>
    </source>
</evidence>
<feature type="domain" description="UvrD-like helicase ATP-binding" evidence="12">
    <location>
        <begin position="8"/>
        <end position="287"/>
    </location>
</feature>
<dbReference type="Gene3D" id="1.10.10.160">
    <property type="match status" value="1"/>
</dbReference>
<name>A0A0F4KR25_9LACO</name>
<dbReference type="InterPro" id="IPR014017">
    <property type="entry name" value="DNA_helicase_UvrD-like_C"/>
</dbReference>
<dbReference type="PANTHER" id="PTHR11070">
    <property type="entry name" value="UVRD / RECB / PCRA DNA HELICASE FAMILY MEMBER"/>
    <property type="match status" value="1"/>
</dbReference>
<dbReference type="PROSITE" id="PS51217">
    <property type="entry name" value="UVRD_HELICASE_CTER"/>
    <property type="match status" value="1"/>
</dbReference>
<protein>
    <recommendedName>
        <fullName evidence="11">ATP-dependent DNA helicase</fullName>
        <ecNumber evidence="11">5.6.2.4</ecNumber>
    </recommendedName>
</protein>
<reference evidence="14 15" key="1">
    <citation type="submission" date="2014-12" db="EMBL/GenBank/DDBJ databases">
        <title>Comparative genomics of the lactic acid bacteria isolated from the honey bee gut.</title>
        <authorList>
            <person name="Ellegaard K.M."/>
            <person name="Tamarit D."/>
            <person name="Javelind E."/>
            <person name="Olofsson T."/>
            <person name="Andersson S.G."/>
            <person name="Vasquez A."/>
        </authorList>
    </citation>
    <scope>NUCLEOTIDE SEQUENCE [LARGE SCALE GENOMIC DNA]</scope>
    <source>
        <strain evidence="14 15">Hon2</strain>
    </source>
</reference>
<evidence type="ECO:0000256" key="10">
    <source>
        <dbReference type="PROSITE-ProRule" id="PRU00560"/>
    </source>
</evidence>
<dbReference type="FunFam" id="1.10.486.10:FF:000003">
    <property type="entry name" value="ATP-dependent DNA helicase"/>
    <property type="match status" value="1"/>
</dbReference>
<dbReference type="OrthoDB" id="9810135at2"/>
<dbReference type="GO" id="GO:0043138">
    <property type="term" value="F:3'-5' DNA helicase activity"/>
    <property type="evidence" value="ECO:0007669"/>
    <property type="project" value="UniProtKB-EC"/>
</dbReference>
<keyword evidence="3 10" id="KW-0378">Hydrolase</keyword>
<proteinExistence type="inferred from homology"/>
<feature type="binding site" evidence="10">
    <location>
        <begin position="29"/>
        <end position="36"/>
    </location>
    <ligand>
        <name>ATP</name>
        <dbReference type="ChEBI" id="CHEBI:30616"/>
    </ligand>
</feature>
<keyword evidence="7" id="KW-0413">Isomerase</keyword>
<keyword evidence="5 10" id="KW-0067">ATP-binding</keyword>
<dbReference type="AlphaFoldDB" id="A0A0F4KR25"/>
<comment type="similarity">
    <text evidence="1 11">Belongs to the helicase family. UvrD subfamily.</text>
</comment>
<dbReference type="GO" id="GO:0005829">
    <property type="term" value="C:cytosol"/>
    <property type="evidence" value="ECO:0007669"/>
    <property type="project" value="TreeGrafter"/>
</dbReference>
<dbReference type="CDD" id="cd17932">
    <property type="entry name" value="DEXQc_UvrD"/>
    <property type="match status" value="1"/>
</dbReference>
<dbReference type="GO" id="GO:0016887">
    <property type="term" value="F:ATP hydrolysis activity"/>
    <property type="evidence" value="ECO:0007669"/>
    <property type="project" value="RHEA"/>
</dbReference>
<dbReference type="EMBL" id="JXBZ01000008">
    <property type="protein sequence ID" value="KJY48860.1"/>
    <property type="molecule type" value="Genomic_DNA"/>
</dbReference>
<evidence type="ECO:0000256" key="5">
    <source>
        <dbReference type="ARBA" id="ARBA00022840"/>
    </source>
</evidence>
<comment type="catalytic activity">
    <reaction evidence="9 11">
        <text>ATP + H2O = ADP + phosphate + H(+)</text>
        <dbReference type="Rhea" id="RHEA:13065"/>
        <dbReference type="ChEBI" id="CHEBI:15377"/>
        <dbReference type="ChEBI" id="CHEBI:15378"/>
        <dbReference type="ChEBI" id="CHEBI:30616"/>
        <dbReference type="ChEBI" id="CHEBI:43474"/>
        <dbReference type="ChEBI" id="CHEBI:456216"/>
        <dbReference type="EC" id="5.6.2.4"/>
    </reaction>
</comment>
<dbReference type="NCBIfam" id="TIGR01073">
    <property type="entry name" value="pcrA"/>
    <property type="match status" value="1"/>
</dbReference>
<dbReference type="Gene3D" id="1.10.486.10">
    <property type="entry name" value="PCRA, domain 4"/>
    <property type="match status" value="1"/>
</dbReference>
<dbReference type="PATRIC" id="fig|1218508.4.peg.1260"/>
<evidence type="ECO:0000259" key="12">
    <source>
        <dbReference type="PROSITE" id="PS51198"/>
    </source>
</evidence>
<evidence type="ECO:0000256" key="9">
    <source>
        <dbReference type="ARBA" id="ARBA00048988"/>
    </source>
</evidence>
<evidence type="ECO:0000256" key="11">
    <source>
        <dbReference type="RuleBase" id="RU364053"/>
    </source>
</evidence>
<evidence type="ECO:0000256" key="2">
    <source>
        <dbReference type="ARBA" id="ARBA00022741"/>
    </source>
</evidence>
<dbReference type="PROSITE" id="PS51198">
    <property type="entry name" value="UVRD_HELICASE_ATP_BIND"/>
    <property type="match status" value="1"/>
</dbReference>
<keyword evidence="4 10" id="KW-0347">Helicase</keyword>
<dbReference type="InterPro" id="IPR000212">
    <property type="entry name" value="DNA_helicase_UvrD/REP"/>
</dbReference>
<evidence type="ECO:0000259" key="13">
    <source>
        <dbReference type="PROSITE" id="PS51217"/>
    </source>
</evidence>
<evidence type="ECO:0000256" key="7">
    <source>
        <dbReference type="ARBA" id="ARBA00023235"/>
    </source>
</evidence>
<evidence type="ECO:0000256" key="4">
    <source>
        <dbReference type="ARBA" id="ARBA00022806"/>
    </source>
</evidence>
<dbReference type="PANTHER" id="PTHR11070:SF2">
    <property type="entry name" value="ATP-DEPENDENT DNA HELICASE SRS2"/>
    <property type="match status" value="1"/>
</dbReference>
<evidence type="ECO:0000256" key="1">
    <source>
        <dbReference type="ARBA" id="ARBA00009922"/>
    </source>
</evidence>
<dbReference type="RefSeq" id="WP_045923111.1">
    <property type="nucleotide sequence ID" value="NZ_JBHTHW010000008.1"/>
</dbReference>
<dbReference type="Proteomes" id="UP000033695">
    <property type="component" value="Unassembled WGS sequence"/>
</dbReference>
<dbReference type="Gene3D" id="3.40.50.300">
    <property type="entry name" value="P-loop containing nucleotide triphosphate hydrolases"/>
    <property type="match status" value="2"/>
</dbReference>